<dbReference type="Gene3D" id="3.40.50.11900">
    <property type="match status" value="1"/>
</dbReference>
<gene>
    <name evidence="5" type="ORF">SAMN04488075_0066</name>
</gene>
<dbReference type="InterPro" id="IPR010327">
    <property type="entry name" value="FldB/FldC_alpha/beta"/>
</dbReference>
<dbReference type="EMBL" id="FNXG01000013">
    <property type="protein sequence ID" value="SEI13220.1"/>
    <property type="molecule type" value="Genomic_DNA"/>
</dbReference>
<dbReference type="STRING" id="65735.SAMN04488075_0066"/>
<proteinExistence type="inferred from homology"/>
<keyword evidence="2" id="KW-0479">Metal-binding</keyword>
<dbReference type="Gene3D" id="1.20.1270.370">
    <property type="match status" value="1"/>
</dbReference>
<reference evidence="6" key="1">
    <citation type="submission" date="2016-10" db="EMBL/GenBank/DDBJ databases">
        <authorList>
            <person name="Varghese N."/>
            <person name="Submissions S."/>
        </authorList>
    </citation>
    <scope>NUCLEOTIDE SEQUENCE [LARGE SCALE GENOMIC DNA]</scope>
    <source>
        <strain evidence="6">DSM 11593</strain>
    </source>
</reference>
<sequence>MDEILETMAVVAADPLAYARQWKKETQGRVIGLFPMHFPGELAHAAGALPVILQEDDEPITVGQAQVFNFYCGYNRSIIDQALRGEFEVLDAILFGDHCVQLLGTADVIRASLPKMPILFNQLCSILDAEWAKAETVRTFTQLWKELEALIGQPIAPEQVQASIRLFNRNRALIRQLYDLRRAGEIALTGRQMQDVVKSSMVMDRAQHTVLLEKLIAGLERRGPPTDAVRVFLSGHLCHAPKLPVLDLIEDCGGVVVDDDLYHGFRFVFWDAAETGDPVEALADWYLLRSTKVPCPTRAVKSLDWEDYLLRNVRASGAQGLIVLMAKFCEPHMYFYPEIKEAFDRHDIPHLLVETEHEEMPMETLKTRVETFIEIAKRRMAA</sequence>
<dbReference type="PANTHER" id="PTHR30548:SF5">
    <property type="entry name" value="SUBUNIT OF OXYGEN-SENSITIVE 2-HYDROXYISOCAPROYL-COA DEHYDRATASE"/>
    <property type="match status" value="1"/>
</dbReference>
<dbReference type="Proteomes" id="UP000199125">
    <property type="component" value="Unassembled WGS sequence"/>
</dbReference>
<name>A0A1H6NPD8_9RHOB</name>
<evidence type="ECO:0000313" key="5">
    <source>
        <dbReference type="EMBL" id="SEI13220.1"/>
    </source>
</evidence>
<keyword evidence="3" id="KW-0408">Iron</keyword>
<evidence type="ECO:0000313" key="6">
    <source>
        <dbReference type="Proteomes" id="UP000199125"/>
    </source>
</evidence>
<dbReference type="AlphaFoldDB" id="A0A1H6NPD8"/>
<comment type="similarity">
    <text evidence="1">Belongs to the FldB/FldC dehydratase alpha/beta subunit family.</text>
</comment>
<dbReference type="Pfam" id="PF06050">
    <property type="entry name" value="HGD-D"/>
    <property type="match status" value="1"/>
</dbReference>
<dbReference type="Gene3D" id="3.40.50.11890">
    <property type="match status" value="1"/>
</dbReference>
<keyword evidence="6" id="KW-1185">Reference proteome</keyword>
<evidence type="ECO:0000256" key="3">
    <source>
        <dbReference type="ARBA" id="ARBA00023004"/>
    </source>
</evidence>
<dbReference type="RefSeq" id="WP_090849198.1">
    <property type="nucleotide sequence ID" value="NZ_FNXG01000013.1"/>
</dbReference>
<evidence type="ECO:0000256" key="2">
    <source>
        <dbReference type="ARBA" id="ARBA00022723"/>
    </source>
</evidence>
<evidence type="ECO:0000256" key="4">
    <source>
        <dbReference type="ARBA" id="ARBA00023014"/>
    </source>
</evidence>
<organism evidence="5 6">
    <name type="scientific">Paracoccus alkenifer</name>
    <dbReference type="NCBI Taxonomy" id="65735"/>
    <lineage>
        <taxon>Bacteria</taxon>
        <taxon>Pseudomonadati</taxon>
        <taxon>Pseudomonadota</taxon>
        <taxon>Alphaproteobacteria</taxon>
        <taxon>Rhodobacterales</taxon>
        <taxon>Paracoccaceae</taxon>
        <taxon>Paracoccus</taxon>
    </lineage>
</organism>
<protein>
    <submittedName>
        <fullName evidence="5">2-hydroxyglutaryl-CoA dehydratase, D-component</fullName>
    </submittedName>
</protein>
<dbReference type="PANTHER" id="PTHR30548">
    <property type="entry name" value="2-HYDROXYGLUTARYL-COA DEHYDRATASE, D-COMPONENT-RELATED"/>
    <property type="match status" value="1"/>
</dbReference>
<dbReference type="GO" id="GO:0051536">
    <property type="term" value="F:iron-sulfur cluster binding"/>
    <property type="evidence" value="ECO:0007669"/>
    <property type="project" value="UniProtKB-KW"/>
</dbReference>
<dbReference type="GO" id="GO:0046872">
    <property type="term" value="F:metal ion binding"/>
    <property type="evidence" value="ECO:0007669"/>
    <property type="project" value="UniProtKB-KW"/>
</dbReference>
<dbReference type="OrthoDB" id="355459at2"/>
<keyword evidence="4" id="KW-0411">Iron-sulfur</keyword>
<evidence type="ECO:0000256" key="1">
    <source>
        <dbReference type="ARBA" id="ARBA00005806"/>
    </source>
</evidence>
<accession>A0A1H6NPD8</accession>